<evidence type="ECO:0000313" key="3">
    <source>
        <dbReference type="Proteomes" id="UP000567885"/>
    </source>
</evidence>
<dbReference type="AlphaFoldDB" id="A0A8H5SY62"/>
<name>A0A8H5SY62_FUSHE</name>
<evidence type="ECO:0000256" key="1">
    <source>
        <dbReference type="SAM" id="SignalP"/>
    </source>
</evidence>
<feature type="chain" id="PRO_5034157752" evidence="1">
    <location>
        <begin position="16"/>
        <end position="210"/>
    </location>
</feature>
<feature type="signal peptide" evidence="1">
    <location>
        <begin position="1"/>
        <end position="15"/>
    </location>
</feature>
<keyword evidence="1" id="KW-0732">Signal</keyword>
<gene>
    <name evidence="2" type="ORF">FHETE_9564</name>
</gene>
<dbReference type="OrthoDB" id="4838383at2759"/>
<reference evidence="2 3" key="1">
    <citation type="submission" date="2020-05" db="EMBL/GenBank/DDBJ databases">
        <title>Identification and distribution of gene clusters putatively required for synthesis of sphingolipid metabolism inhibitors in phylogenetically diverse species of the filamentous fungus Fusarium.</title>
        <authorList>
            <person name="Kim H.-S."/>
            <person name="Busman M."/>
            <person name="Brown D.W."/>
            <person name="Divon H."/>
            <person name="Uhlig S."/>
            <person name="Proctor R.H."/>
        </authorList>
    </citation>
    <scope>NUCLEOTIDE SEQUENCE [LARGE SCALE GENOMIC DNA]</scope>
    <source>
        <strain evidence="2 3">NRRL 20693</strain>
    </source>
</reference>
<keyword evidence="3" id="KW-1185">Reference proteome</keyword>
<accession>A0A8H5SY62</accession>
<protein>
    <submittedName>
        <fullName evidence="2">Uncharacterized protein</fullName>
    </submittedName>
</protein>
<sequence>MKFLTLITIASFAVASPLARQQTVTGTISNSISIFSNTVPAILDQIDDSVVAIKANTDAAVVVQLQALVEANFEAIAQALNTSTTNIVAVTTGAVGGVAAQAIGLTQAQIVQLTASLQATIIVLQQIRATVSVTITDLTPALRATFQAEIDAVIQTLGPFIRPLLLFAVAVRSAAVTVNVVITGLDAAIANLLQTQSQLVASIGITPTTV</sequence>
<proteinExistence type="predicted"/>
<comment type="caution">
    <text evidence="2">The sequence shown here is derived from an EMBL/GenBank/DDBJ whole genome shotgun (WGS) entry which is preliminary data.</text>
</comment>
<dbReference type="Proteomes" id="UP000567885">
    <property type="component" value="Unassembled WGS sequence"/>
</dbReference>
<organism evidence="2 3">
    <name type="scientific">Fusarium heterosporum</name>
    <dbReference type="NCBI Taxonomy" id="42747"/>
    <lineage>
        <taxon>Eukaryota</taxon>
        <taxon>Fungi</taxon>
        <taxon>Dikarya</taxon>
        <taxon>Ascomycota</taxon>
        <taxon>Pezizomycotina</taxon>
        <taxon>Sordariomycetes</taxon>
        <taxon>Hypocreomycetidae</taxon>
        <taxon>Hypocreales</taxon>
        <taxon>Nectriaceae</taxon>
        <taxon>Fusarium</taxon>
        <taxon>Fusarium heterosporum species complex</taxon>
    </lineage>
</organism>
<dbReference type="EMBL" id="JAAGWQ010000224">
    <property type="protein sequence ID" value="KAF5659069.1"/>
    <property type="molecule type" value="Genomic_DNA"/>
</dbReference>
<evidence type="ECO:0000313" key="2">
    <source>
        <dbReference type="EMBL" id="KAF5659069.1"/>
    </source>
</evidence>